<reference evidence="9" key="1">
    <citation type="submission" date="2021-10" db="EMBL/GenBank/DDBJ databases">
        <title>The diversity and Nitrogen Metabolism of Culturable Nitrate-Utilizing Bacteria Within the Oxygen Minimum Zone of the Changjiang (Yangtze River)Estuary.</title>
        <authorList>
            <person name="Zhang D."/>
            <person name="Zheng J."/>
            <person name="Liu S."/>
            <person name="He W."/>
        </authorList>
    </citation>
    <scope>NUCLEOTIDE SEQUENCE</scope>
    <source>
        <strain evidence="9">FXH-223</strain>
    </source>
</reference>
<sequence length="364" mass="40749">MSIRVESIRKTFGGFTALDDINLDVSDGGLVGLLGPSGSGKTTLLRIIAGLEQPDRGRVFFNDRDVTTLDARRRRVGFVFQQYALFRHLTVADNVAFGLRMLPRDQRPGRDAIRARVRELLELVQMDTMTGRYPAQLSGGQKQRVALARALALKPEVLLLDEPFGALDAKVRKELRRWLRHLHEQIDVTSLFVTHDQEEAMEVSDRVVVMSQGHIEQVGTPLEVYEQPASRFVFDFLGHINALEGQYDGRQWRDGDASLRLDTHGACPNGDLTLYLRPHEATLARQPSDSASLPVRVAGRSVFGGTVTVELEPRGWGRGILEVELDRDTWRQLDPGRDEALFLLPRDLQTVTCDGDLGPRVRPA</sequence>
<dbReference type="InterPro" id="IPR050093">
    <property type="entry name" value="ABC_SmlMolc_Importer"/>
</dbReference>
<dbReference type="GO" id="GO:0015419">
    <property type="term" value="F:ABC-type sulfate transporter activity"/>
    <property type="evidence" value="ECO:0007669"/>
    <property type="project" value="InterPro"/>
</dbReference>
<dbReference type="Gene3D" id="3.40.50.300">
    <property type="entry name" value="P-loop containing nucleotide triphosphate hydrolases"/>
    <property type="match status" value="1"/>
</dbReference>
<dbReference type="InterPro" id="IPR003593">
    <property type="entry name" value="AAA+_ATPase"/>
</dbReference>
<dbReference type="SUPFAM" id="SSF50331">
    <property type="entry name" value="MOP-like"/>
    <property type="match status" value="1"/>
</dbReference>
<feature type="domain" description="ABC transporter" evidence="8">
    <location>
        <begin position="3"/>
        <end position="237"/>
    </location>
</feature>
<dbReference type="InterPro" id="IPR005666">
    <property type="entry name" value="Sulph_transpt1"/>
</dbReference>
<gene>
    <name evidence="9" type="ORF">LL252_01680</name>
</gene>
<evidence type="ECO:0000256" key="2">
    <source>
        <dbReference type="ARBA" id="ARBA00022475"/>
    </source>
</evidence>
<evidence type="ECO:0000259" key="8">
    <source>
        <dbReference type="PROSITE" id="PS50893"/>
    </source>
</evidence>
<name>A0A9Q3UK13_9GAMM</name>
<evidence type="ECO:0000313" key="10">
    <source>
        <dbReference type="Proteomes" id="UP001108027"/>
    </source>
</evidence>
<evidence type="ECO:0000256" key="5">
    <source>
        <dbReference type="ARBA" id="ARBA00022967"/>
    </source>
</evidence>
<dbReference type="GO" id="GO:0043190">
    <property type="term" value="C:ATP-binding cassette (ABC) transporter complex"/>
    <property type="evidence" value="ECO:0007669"/>
    <property type="project" value="InterPro"/>
</dbReference>
<proteinExistence type="predicted"/>
<dbReference type="Pfam" id="PF12857">
    <property type="entry name" value="TOBE_3"/>
    <property type="match status" value="1"/>
</dbReference>
<dbReference type="GO" id="GO:0005524">
    <property type="term" value="F:ATP binding"/>
    <property type="evidence" value="ECO:0007669"/>
    <property type="project" value="UniProtKB-KW"/>
</dbReference>
<evidence type="ECO:0000256" key="3">
    <source>
        <dbReference type="ARBA" id="ARBA00022741"/>
    </source>
</evidence>
<keyword evidence="5" id="KW-1278">Translocase</keyword>
<organism evidence="9 10">
    <name type="scientific">Alloalcanivorax marinus</name>
    <dbReference type="NCBI Taxonomy" id="1177169"/>
    <lineage>
        <taxon>Bacteria</taxon>
        <taxon>Pseudomonadati</taxon>
        <taxon>Pseudomonadota</taxon>
        <taxon>Gammaproteobacteria</taxon>
        <taxon>Oceanospirillales</taxon>
        <taxon>Alcanivoracaceae</taxon>
        <taxon>Alloalcanivorax</taxon>
    </lineage>
</organism>
<dbReference type="InterPro" id="IPR024765">
    <property type="entry name" value="TOBE-like"/>
</dbReference>
<dbReference type="SUPFAM" id="SSF52540">
    <property type="entry name" value="P-loop containing nucleoside triphosphate hydrolases"/>
    <property type="match status" value="1"/>
</dbReference>
<dbReference type="NCBIfam" id="TIGR00968">
    <property type="entry name" value="3a0106s01"/>
    <property type="match status" value="1"/>
</dbReference>
<dbReference type="InterPro" id="IPR027417">
    <property type="entry name" value="P-loop_NTPase"/>
</dbReference>
<comment type="caution">
    <text evidence="9">The sequence shown here is derived from an EMBL/GenBank/DDBJ whole genome shotgun (WGS) entry which is preliminary data.</text>
</comment>
<keyword evidence="10" id="KW-1185">Reference proteome</keyword>
<keyword evidence="3" id="KW-0547">Nucleotide-binding</keyword>
<evidence type="ECO:0000256" key="1">
    <source>
        <dbReference type="ARBA" id="ARBA00022448"/>
    </source>
</evidence>
<dbReference type="PROSITE" id="PS00211">
    <property type="entry name" value="ABC_TRANSPORTER_1"/>
    <property type="match status" value="1"/>
</dbReference>
<evidence type="ECO:0000256" key="7">
    <source>
        <dbReference type="ARBA" id="ARBA00023136"/>
    </source>
</evidence>
<keyword evidence="1" id="KW-0813">Transport</keyword>
<dbReference type="InterPro" id="IPR008995">
    <property type="entry name" value="Mo/tungstate-bd_C_term_dom"/>
</dbReference>
<dbReference type="InterPro" id="IPR017871">
    <property type="entry name" value="ABC_transporter-like_CS"/>
</dbReference>
<keyword evidence="4" id="KW-0067">ATP-binding</keyword>
<keyword evidence="7" id="KW-0472">Membrane</keyword>
<evidence type="ECO:0000313" key="9">
    <source>
        <dbReference type="EMBL" id="MCC4307268.1"/>
    </source>
</evidence>
<dbReference type="PANTHER" id="PTHR42781">
    <property type="entry name" value="SPERMIDINE/PUTRESCINE IMPORT ATP-BINDING PROTEIN POTA"/>
    <property type="match status" value="1"/>
</dbReference>
<keyword evidence="2" id="KW-1003">Cell membrane</keyword>
<dbReference type="Proteomes" id="UP001108027">
    <property type="component" value="Unassembled WGS sequence"/>
</dbReference>
<keyword evidence="6" id="KW-0764">Sulfate transport</keyword>
<dbReference type="FunFam" id="3.40.50.300:FF:000227">
    <property type="entry name" value="Sulfate/thiosulfate import ATP-binding protein CysA"/>
    <property type="match status" value="1"/>
</dbReference>
<dbReference type="GO" id="GO:0016887">
    <property type="term" value="F:ATP hydrolysis activity"/>
    <property type="evidence" value="ECO:0007669"/>
    <property type="project" value="InterPro"/>
</dbReference>
<dbReference type="AlphaFoldDB" id="A0A9Q3UK13"/>
<dbReference type="CDD" id="cd03296">
    <property type="entry name" value="ABC_CysA_sulfate_importer"/>
    <property type="match status" value="1"/>
</dbReference>
<evidence type="ECO:0000256" key="6">
    <source>
        <dbReference type="ARBA" id="ARBA00023032"/>
    </source>
</evidence>
<dbReference type="SMART" id="SM00382">
    <property type="entry name" value="AAA"/>
    <property type="match status" value="1"/>
</dbReference>
<evidence type="ECO:0000256" key="4">
    <source>
        <dbReference type="ARBA" id="ARBA00022840"/>
    </source>
</evidence>
<dbReference type="EMBL" id="JAJGNA010000001">
    <property type="protein sequence ID" value="MCC4307268.1"/>
    <property type="molecule type" value="Genomic_DNA"/>
</dbReference>
<dbReference type="Pfam" id="PF00005">
    <property type="entry name" value="ABC_tran"/>
    <property type="match status" value="1"/>
</dbReference>
<accession>A0A9Q3UK13</accession>
<dbReference type="RefSeq" id="WP_228232462.1">
    <property type="nucleotide sequence ID" value="NZ_ARXL01000064.1"/>
</dbReference>
<dbReference type="PANTHER" id="PTHR42781:SF4">
    <property type="entry name" value="SPERMIDINE_PUTRESCINE IMPORT ATP-BINDING PROTEIN POTA"/>
    <property type="match status" value="1"/>
</dbReference>
<dbReference type="InterPro" id="IPR003439">
    <property type="entry name" value="ABC_transporter-like_ATP-bd"/>
</dbReference>
<dbReference type="PROSITE" id="PS50893">
    <property type="entry name" value="ABC_TRANSPORTER_2"/>
    <property type="match status" value="1"/>
</dbReference>
<protein>
    <submittedName>
        <fullName evidence="9">TOBE-like domain-containing protein</fullName>
    </submittedName>
</protein>